<keyword evidence="2" id="KW-1185">Reference proteome</keyword>
<organism evidence="1 2">
    <name type="scientific">Bombiscardovia apis</name>
    <dbReference type="NCBI Taxonomy" id="2932182"/>
    <lineage>
        <taxon>Bacteria</taxon>
        <taxon>Bacillati</taxon>
        <taxon>Actinomycetota</taxon>
        <taxon>Actinomycetes</taxon>
        <taxon>Bifidobacteriales</taxon>
        <taxon>Bifidobacteriaceae</taxon>
        <taxon>Bombiscardovia</taxon>
    </lineage>
</organism>
<dbReference type="EMBL" id="AP026800">
    <property type="protein sequence ID" value="BDR54463.1"/>
    <property type="molecule type" value="Genomic_DNA"/>
</dbReference>
<gene>
    <name evidence="1" type="ORF">KIMH_05740</name>
</gene>
<evidence type="ECO:0000313" key="1">
    <source>
        <dbReference type="EMBL" id="BDR54463.1"/>
    </source>
</evidence>
<proteinExistence type="predicted"/>
<dbReference type="Proteomes" id="UP001321748">
    <property type="component" value="Chromosome"/>
</dbReference>
<accession>A0ABM8BC58</accession>
<dbReference type="InterPro" id="IPR010428">
    <property type="entry name" value="Zincin_1"/>
</dbReference>
<evidence type="ECO:0008006" key="3">
    <source>
        <dbReference type="Google" id="ProtNLM"/>
    </source>
</evidence>
<dbReference type="Gene3D" id="3.30.2010.20">
    <property type="match status" value="1"/>
</dbReference>
<name>A0ABM8BC58_9BIFI</name>
<dbReference type="SUPFAM" id="SSF55486">
    <property type="entry name" value="Metalloproteases ('zincins'), catalytic domain"/>
    <property type="match status" value="1"/>
</dbReference>
<dbReference type="InterPro" id="IPR038555">
    <property type="entry name" value="Zincin_1_sf"/>
</dbReference>
<sequence length="97" mass="11147">MKRLDAAWPQYMRSVQFAVEDVPPSDPLPWDEEPCALSRAFPASRGIPARVVLYRMPIQGKAHGRLEMQFIIRDEMVLRLAELYGKHPEDLDPSWGV</sequence>
<dbReference type="CDD" id="cd12954">
    <property type="entry name" value="MMP_TTHA0227_like_1"/>
    <property type="match status" value="1"/>
</dbReference>
<reference evidence="1 2" key="1">
    <citation type="journal article" date="2023" name="Microbiol. Spectr.">
        <title>Symbiosis of Carpenter Bees with Uncharacterized Lactic Acid Bacteria Showing NAD Auxotrophy.</title>
        <authorList>
            <person name="Kawasaki S."/>
            <person name="Ozawa K."/>
            <person name="Mori T."/>
            <person name="Yamamoto A."/>
            <person name="Ito M."/>
            <person name="Ohkuma M."/>
            <person name="Sakamoto M."/>
            <person name="Matsutani M."/>
        </authorList>
    </citation>
    <scope>NUCLEOTIDE SEQUENCE [LARGE SCALE GENOMIC DNA]</scope>
    <source>
        <strain evidence="1 2">KimH</strain>
    </source>
</reference>
<dbReference type="Pfam" id="PF06262">
    <property type="entry name" value="Zincin_1"/>
    <property type="match status" value="1"/>
</dbReference>
<evidence type="ECO:0000313" key="2">
    <source>
        <dbReference type="Proteomes" id="UP001321748"/>
    </source>
</evidence>
<protein>
    <recommendedName>
        <fullName evidence="3">Peptidase</fullName>
    </recommendedName>
</protein>